<dbReference type="AlphaFoldDB" id="A0AAV5W7J7"/>
<feature type="region of interest" description="Disordered" evidence="1">
    <location>
        <begin position="1"/>
        <end position="75"/>
    </location>
</feature>
<reference evidence="3" key="1">
    <citation type="submission" date="2023-10" db="EMBL/GenBank/DDBJ databases">
        <title>Genome assembly of Pristionchus species.</title>
        <authorList>
            <person name="Yoshida K."/>
            <person name="Sommer R.J."/>
        </authorList>
    </citation>
    <scope>NUCLEOTIDE SEQUENCE</scope>
    <source>
        <strain evidence="3">RS5133</strain>
    </source>
</reference>
<keyword evidence="2" id="KW-0472">Membrane</keyword>
<dbReference type="EMBL" id="BTSY01000005">
    <property type="protein sequence ID" value="GMT26370.1"/>
    <property type="molecule type" value="Genomic_DNA"/>
</dbReference>
<name>A0AAV5W7J7_9BILA</name>
<evidence type="ECO:0000313" key="3">
    <source>
        <dbReference type="EMBL" id="GMT26370.1"/>
    </source>
</evidence>
<feature type="compositionally biased region" description="Low complexity" evidence="1">
    <location>
        <begin position="50"/>
        <end position="75"/>
    </location>
</feature>
<evidence type="ECO:0000313" key="4">
    <source>
        <dbReference type="Proteomes" id="UP001432322"/>
    </source>
</evidence>
<dbReference type="Proteomes" id="UP001432322">
    <property type="component" value="Unassembled WGS sequence"/>
</dbReference>
<protein>
    <submittedName>
        <fullName evidence="3">Uncharacterized protein</fullName>
    </submittedName>
</protein>
<accession>A0AAV5W7J7</accession>
<evidence type="ECO:0000256" key="1">
    <source>
        <dbReference type="SAM" id="MobiDB-lite"/>
    </source>
</evidence>
<organism evidence="3 4">
    <name type="scientific">Pristionchus fissidentatus</name>
    <dbReference type="NCBI Taxonomy" id="1538716"/>
    <lineage>
        <taxon>Eukaryota</taxon>
        <taxon>Metazoa</taxon>
        <taxon>Ecdysozoa</taxon>
        <taxon>Nematoda</taxon>
        <taxon>Chromadorea</taxon>
        <taxon>Rhabditida</taxon>
        <taxon>Rhabditina</taxon>
        <taxon>Diplogasteromorpha</taxon>
        <taxon>Diplogasteroidea</taxon>
        <taxon>Neodiplogasteridae</taxon>
        <taxon>Pristionchus</taxon>
    </lineage>
</organism>
<sequence>RLVMNDLLVDPNSPPEPRRSARIAAQEEARSSGVRNQLDGDQPGSSANEAPGADQAPAADQDQAPNGGAGAASPNAKTPGWYEFGIVGTMLAVVSFVGIIVQWSASTPVLLCAKESIPFVSPQQNAGLAHILVPKIGSTTDGEWTTSFLPCANAETYNRAYLSALLKLAGNGLRKVERGNLTIDHTDADKSFELASVRYARAVARVSEVSEDVLLQNFHPFFDRIRCRKLWEMPANEDPFKFPTGLCQEAEIVDDGSDWPEGNIHKHDTMLSRQYQESLIFLALTYGEYGNSTFDLARETAGDETKQHLNVIGDDHQSIRNHILQGKVTQHTATAISEALQVIMKRLNKLTLTNPTPGQNWPDYFADRSDSYLGLNCFGVCRFLQYEMLQELIHTNKSVYVFLYLSLFTGVNVALLGLYSCS</sequence>
<evidence type="ECO:0000256" key="2">
    <source>
        <dbReference type="SAM" id="Phobius"/>
    </source>
</evidence>
<feature type="non-terminal residue" evidence="3">
    <location>
        <position position="1"/>
    </location>
</feature>
<comment type="caution">
    <text evidence="3">The sequence shown here is derived from an EMBL/GenBank/DDBJ whole genome shotgun (WGS) entry which is preliminary data.</text>
</comment>
<keyword evidence="2" id="KW-1133">Transmembrane helix</keyword>
<keyword evidence="4" id="KW-1185">Reference proteome</keyword>
<feature type="transmembrane region" description="Helical" evidence="2">
    <location>
        <begin position="399"/>
        <end position="419"/>
    </location>
</feature>
<gene>
    <name evidence="3" type="ORF">PFISCL1PPCAC_17667</name>
</gene>
<keyword evidence="2" id="KW-0812">Transmembrane</keyword>
<proteinExistence type="predicted"/>